<dbReference type="Proteomes" id="UP000294581">
    <property type="component" value="Unassembled WGS sequence"/>
</dbReference>
<dbReference type="GO" id="GO:0016853">
    <property type="term" value="F:isomerase activity"/>
    <property type="evidence" value="ECO:0007669"/>
    <property type="project" value="UniProtKB-KW"/>
</dbReference>
<dbReference type="CDD" id="cd04692">
    <property type="entry name" value="NUDIX_Hydrolase"/>
    <property type="match status" value="1"/>
</dbReference>
<keyword evidence="2" id="KW-0413">Isomerase</keyword>
<dbReference type="Pfam" id="PF00293">
    <property type="entry name" value="NUDIX"/>
    <property type="match status" value="1"/>
</dbReference>
<dbReference type="EMBL" id="SORF01000003">
    <property type="protein sequence ID" value="TDY50186.1"/>
    <property type="molecule type" value="Genomic_DNA"/>
</dbReference>
<dbReference type="PANTHER" id="PTHR10885:SF0">
    <property type="entry name" value="ISOPENTENYL-DIPHOSPHATE DELTA-ISOMERASE"/>
    <property type="match status" value="1"/>
</dbReference>
<dbReference type="InterPro" id="IPR015797">
    <property type="entry name" value="NUDIX_hydrolase-like_dom_sf"/>
</dbReference>
<dbReference type="InterPro" id="IPR000086">
    <property type="entry name" value="NUDIX_hydrolase_dom"/>
</dbReference>
<dbReference type="RefSeq" id="WP_134158891.1">
    <property type="nucleotide sequence ID" value="NZ_SORF01000003.1"/>
</dbReference>
<evidence type="ECO:0000313" key="2">
    <source>
        <dbReference type="EMBL" id="TDY50186.1"/>
    </source>
</evidence>
<keyword evidence="3" id="KW-1185">Reference proteome</keyword>
<sequence>MDELLDIFDDQMIHTGAALRSQVHQAGWWHQTFHCWLYDDVAGEGMLLLQRRHLGKDTNPGKLDVSCAGHLAAGESPEDGVRELQEELGVAVSPQRLLKIGVARHQFRGNGVIDNEFSHVFVLRCHDVCDLHKFNVATDEVSGLYRISVRDLRGLVEGEVQSTEVAGIRWTDTGWEDDIRIVREADLVHREPSYYRLLWRHFGVL</sequence>
<protein>
    <submittedName>
        <fullName evidence="2">Isopentenyldiphosphate isomerase</fullName>
    </submittedName>
</protein>
<proteinExistence type="predicted"/>
<name>A0A4R8LUA8_9BACL</name>
<dbReference type="AlphaFoldDB" id="A0A4R8LUA8"/>
<dbReference type="OrthoDB" id="9780586at2"/>
<comment type="caution">
    <text evidence="2">The sequence shown here is derived from an EMBL/GenBank/DDBJ whole genome shotgun (WGS) entry which is preliminary data.</text>
</comment>
<dbReference type="PROSITE" id="PS51462">
    <property type="entry name" value="NUDIX"/>
    <property type="match status" value="1"/>
</dbReference>
<reference evidence="2 3" key="1">
    <citation type="submission" date="2019-03" db="EMBL/GenBank/DDBJ databases">
        <title>Genomic Encyclopedia of Type Strains, Phase IV (KMG-IV): sequencing the most valuable type-strain genomes for metagenomic binning, comparative biology and taxonomic classification.</title>
        <authorList>
            <person name="Goeker M."/>
        </authorList>
    </citation>
    <scope>NUCLEOTIDE SEQUENCE [LARGE SCALE GENOMIC DNA]</scope>
    <source>
        <strain evidence="2 3">DSM 17974</strain>
    </source>
</reference>
<evidence type="ECO:0000259" key="1">
    <source>
        <dbReference type="PROSITE" id="PS51462"/>
    </source>
</evidence>
<dbReference type="Gene3D" id="3.90.79.10">
    <property type="entry name" value="Nucleoside Triphosphate Pyrophosphohydrolase"/>
    <property type="match status" value="1"/>
</dbReference>
<gene>
    <name evidence="2" type="ORF">C7445_103232</name>
</gene>
<organism evidence="2 3">
    <name type="scientific">Alicyclobacillus sacchari</name>
    <dbReference type="NCBI Taxonomy" id="392010"/>
    <lineage>
        <taxon>Bacteria</taxon>
        <taxon>Bacillati</taxon>
        <taxon>Bacillota</taxon>
        <taxon>Bacilli</taxon>
        <taxon>Bacillales</taxon>
        <taxon>Alicyclobacillaceae</taxon>
        <taxon>Alicyclobacillus</taxon>
    </lineage>
</organism>
<feature type="domain" description="Nudix hydrolase" evidence="1">
    <location>
        <begin position="28"/>
        <end position="173"/>
    </location>
</feature>
<dbReference type="PANTHER" id="PTHR10885">
    <property type="entry name" value="ISOPENTENYL-DIPHOSPHATE DELTA-ISOMERASE"/>
    <property type="match status" value="1"/>
</dbReference>
<dbReference type="SUPFAM" id="SSF55811">
    <property type="entry name" value="Nudix"/>
    <property type="match status" value="1"/>
</dbReference>
<accession>A0A4R8LUA8</accession>
<evidence type="ECO:0000313" key="3">
    <source>
        <dbReference type="Proteomes" id="UP000294581"/>
    </source>
</evidence>